<sequence>MYDTAAATDDFRRGGGRQPGSISENYRRCGKPNCACAQPGHPGHGPRYLWARTVAGRGTKGRQLSADELKKVRGELANYPRFAAVSEQIVAVNEAICEARPPNADATVAPTAGTGGRNGGPRYQVAAEFAAEVARLSEVPVASLASSGDGLEAVETAIRTAMLRLGGSLLHRLLAADAGHRGPPHRLRQRPSGRVRVLPSQADQTMLGPGSVWRAYYHCAQCGRGVVPRDDELGAAGASLSPGCAR</sequence>
<dbReference type="EMBL" id="JAIVFL010000001">
    <property type="protein sequence ID" value="MCI4674462.1"/>
    <property type="molecule type" value="Genomic_DNA"/>
</dbReference>
<dbReference type="Proteomes" id="UP001139068">
    <property type="component" value="Unassembled WGS sequence"/>
</dbReference>
<reference evidence="3" key="1">
    <citation type="journal article" date="2022" name="ISME J.">
        <title>Identification of active gaseous-alkane degraders at natural gas seeps.</title>
        <authorList>
            <person name="Farhan Ul Haque M."/>
            <person name="Hernandez M."/>
            <person name="Crombie A.T."/>
            <person name="Murrell J.C."/>
        </authorList>
    </citation>
    <scope>NUCLEOTIDE SEQUENCE</scope>
    <source>
        <strain evidence="3">ANDR5</strain>
    </source>
</reference>
<evidence type="ECO:0000313" key="3">
    <source>
        <dbReference type="EMBL" id="MCI4674462.1"/>
    </source>
</evidence>
<protein>
    <recommendedName>
        <fullName evidence="2">DUF6788 domain-containing protein</fullName>
    </recommendedName>
</protein>
<gene>
    <name evidence="3" type="ORF">K9U37_05775</name>
</gene>
<dbReference type="RefSeq" id="WP_243070892.1">
    <property type="nucleotide sequence ID" value="NZ_JAIVFL010000001.1"/>
</dbReference>
<accession>A0ABS9YTI5</accession>
<evidence type="ECO:0000256" key="1">
    <source>
        <dbReference type="SAM" id="MobiDB-lite"/>
    </source>
</evidence>
<evidence type="ECO:0000313" key="4">
    <source>
        <dbReference type="Proteomes" id="UP001139068"/>
    </source>
</evidence>
<dbReference type="Pfam" id="PF20586">
    <property type="entry name" value="DUF6788"/>
    <property type="match status" value="1"/>
</dbReference>
<name>A0ABS9YTI5_9MYCO</name>
<dbReference type="InterPro" id="IPR046738">
    <property type="entry name" value="DUF6788"/>
</dbReference>
<organism evidence="3 4">
    <name type="scientific">Candidatus Mycolicibacterium alkanivorans</name>
    <dbReference type="NCBI Taxonomy" id="2954114"/>
    <lineage>
        <taxon>Bacteria</taxon>
        <taxon>Bacillati</taxon>
        <taxon>Actinomycetota</taxon>
        <taxon>Actinomycetes</taxon>
        <taxon>Mycobacteriales</taxon>
        <taxon>Mycobacteriaceae</taxon>
        <taxon>Mycolicibacterium</taxon>
    </lineage>
</organism>
<keyword evidence="4" id="KW-1185">Reference proteome</keyword>
<feature type="region of interest" description="Disordered" evidence="1">
    <location>
        <begin position="1"/>
        <end position="24"/>
    </location>
</feature>
<evidence type="ECO:0000259" key="2">
    <source>
        <dbReference type="Pfam" id="PF20586"/>
    </source>
</evidence>
<comment type="caution">
    <text evidence="3">The sequence shown here is derived from an EMBL/GenBank/DDBJ whole genome shotgun (WGS) entry which is preliminary data.</text>
</comment>
<feature type="domain" description="DUF6788" evidence="2">
    <location>
        <begin position="19"/>
        <end position="73"/>
    </location>
</feature>
<proteinExistence type="predicted"/>